<dbReference type="EMBL" id="KQ978556">
    <property type="protein sequence ID" value="KYN30155.1"/>
    <property type="molecule type" value="Genomic_DNA"/>
</dbReference>
<evidence type="ECO:0000313" key="2">
    <source>
        <dbReference type="EMBL" id="KYN30155.1"/>
    </source>
</evidence>
<evidence type="ECO:0000256" key="1">
    <source>
        <dbReference type="SAM" id="Phobius"/>
    </source>
</evidence>
<feature type="transmembrane region" description="Helical" evidence="1">
    <location>
        <begin position="168"/>
        <end position="189"/>
    </location>
</feature>
<dbReference type="Proteomes" id="UP000078492">
    <property type="component" value="Unassembled WGS sequence"/>
</dbReference>
<accession>A0A151JSD9</accession>
<sequence length="208" mass="24078">MLADSETLTLERALAPLMTIGAFCNLTMFEYPLGQSRTYITYLYGLAKWSLLTYFFYYPQCILSLQIKRIYILLIILLITIILILTNICRSKELKMCLRELAIVDHTLEAFGTPKEYQRLRNSIIRIIIGWIVYVCYCITQEAFVYFVGNDTFSWGGILLLFVLYYPYNVVVLSALISAVILGLVLQICEHLICKLFLLILCVKMFTE</sequence>
<feature type="transmembrane region" description="Helical" evidence="1">
    <location>
        <begin position="70"/>
        <end position="89"/>
    </location>
</feature>
<reference evidence="2 3" key="1">
    <citation type="submission" date="2015-09" db="EMBL/GenBank/DDBJ databases">
        <title>Trachymyrmex cornetzi WGS genome.</title>
        <authorList>
            <person name="Nygaard S."/>
            <person name="Hu H."/>
            <person name="Boomsma J."/>
            <person name="Zhang G."/>
        </authorList>
    </citation>
    <scope>NUCLEOTIDE SEQUENCE [LARGE SCALE GENOMIC DNA]</scope>
    <source>
        <strain evidence="2">Tcor2-1</strain>
        <tissue evidence="2">Whole body</tissue>
    </source>
</reference>
<gene>
    <name evidence="2" type="ORF">ALC57_00386</name>
</gene>
<name>A0A151JSD9_9HYME</name>
<keyword evidence="1" id="KW-0472">Membrane</keyword>
<feature type="transmembrane region" description="Helical" evidence="1">
    <location>
        <begin position="41"/>
        <end position="58"/>
    </location>
</feature>
<dbReference type="AlphaFoldDB" id="A0A151JSD9"/>
<keyword evidence="3" id="KW-1185">Reference proteome</keyword>
<keyword evidence="1" id="KW-0812">Transmembrane</keyword>
<evidence type="ECO:0000313" key="3">
    <source>
        <dbReference type="Proteomes" id="UP000078492"/>
    </source>
</evidence>
<feature type="transmembrane region" description="Helical" evidence="1">
    <location>
        <begin position="12"/>
        <end position="29"/>
    </location>
</feature>
<organism evidence="2 3">
    <name type="scientific">Trachymyrmex cornetzi</name>
    <dbReference type="NCBI Taxonomy" id="471704"/>
    <lineage>
        <taxon>Eukaryota</taxon>
        <taxon>Metazoa</taxon>
        <taxon>Ecdysozoa</taxon>
        <taxon>Arthropoda</taxon>
        <taxon>Hexapoda</taxon>
        <taxon>Insecta</taxon>
        <taxon>Pterygota</taxon>
        <taxon>Neoptera</taxon>
        <taxon>Endopterygota</taxon>
        <taxon>Hymenoptera</taxon>
        <taxon>Apocrita</taxon>
        <taxon>Aculeata</taxon>
        <taxon>Formicoidea</taxon>
        <taxon>Formicidae</taxon>
        <taxon>Myrmicinae</taxon>
        <taxon>Trachymyrmex</taxon>
    </lineage>
</organism>
<feature type="transmembrane region" description="Helical" evidence="1">
    <location>
        <begin position="124"/>
        <end position="148"/>
    </location>
</feature>
<keyword evidence="1" id="KW-1133">Transmembrane helix</keyword>
<proteinExistence type="predicted"/>
<evidence type="ECO:0008006" key="4">
    <source>
        <dbReference type="Google" id="ProtNLM"/>
    </source>
</evidence>
<protein>
    <recommendedName>
        <fullName evidence="4">Gustatory receptor</fullName>
    </recommendedName>
</protein>